<dbReference type="EMBL" id="JAATWM020000006">
    <property type="protein sequence ID" value="KAF9879792.1"/>
    <property type="molecule type" value="Genomic_DNA"/>
</dbReference>
<evidence type="ECO:0000256" key="4">
    <source>
        <dbReference type="SAM" id="MobiDB-lite"/>
    </source>
</evidence>
<feature type="domain" description="Helicase C-terminal" evidence="6">
    <location>
        <begin position="865"/>
        <end position="1032"/>
    </location>
</feature>
<dbReference type="InterPro" id="IPR027417">
    <property type="entry name" value="P-loop_NTPase"/>
</dbReference>
<dbReference type="SUPFAM" id="SSF52540">
    <property type="entry name" value="P-loop containing nucleoside triphosphate hydrolases"/>
    <property type="match status" value="2"/>
</dbReference>
<proteinExistence type="predicted"/>
<evidence type="ECO:0000256" key="1">
    <source>
        <dbReference type="ARBA" id="ARBA00022741"/>
    </source>
</evidence>
<dbReference type="InterPro" id="IPR001650">
    <property type="entry name" value="Helicase_C-like"/>
</dbReference>
<keyword evidence="2" id="KW-0378">Hydrolase</keyword>
<reference evidence="7" key="2">
    <citation type="submission" date="2020-11" db="EMBL/GenBank/DDBJ databases">
        <title>Whole genome sequencing of Colletotrichum sp.</title>
        <authorList>
            <person name="Li H."/>
        </authorList>
    </citation>
    <scope>NUCLEOTIDE SEQUENCE</scope>
    <source>
        <strain evidence="7">CkLH20</strain>
    </source>
</reference>
<name>A0A9P6IAE0_9PEZI</name>
<dbReference type="CDD" id="cd17919">
    <property type="entry name" value="DEXHc_Snf"/>
    <property type="match status" value="1"/>
</dbReference>
<dbReference type="Proteomes" id="UP000781932">
    <property type="component" value="Unassembled WGS sequence"/>
</dbReference>
<dbReference type="CDD" id="cd18793">
    <property type="entry name" value="SF2_C_SNF"/>
    <property type="match status" value="1"/>
</dbReference>
<dbReference type="GeneID" id="62158396"/>
<feature type="compositionally biased region" description="Low complexity" evidence="4">
    <location>
        <begin position="252"/>
        <end position="262"/>
    </location>
</feature>
<evidence type="ECO:0000256" key="2">
    <source>
        <dbReference type="ARBA" id="ARBA00022801"/>
    </source>
</evidence>
<dbReference type="InterPro" id="IPR038718">
    <property type="entry name" value="SNF2-like_sf"/>
</dbReference>
<dbReference type="InterPro" id="IPR049730">
    <property type="entry name" value="SNF2/RAD54-like_C"/>
</dbReference>
<evidence type="ECO:0000313" key="7">
    <source>
        <dbReference type="EMBL" id="KAF9879792.1"/>
    </source>
</evidence>
<dbReference type="Pfam" id="PF00176">
    <property type="entry name" value="SNF2-rel_dom"/>
    <property type="match status" value="1"/>
</dbReference>
<dbReference type="InterPro" id="IPR000330">
    <property type="entry name" value="SNF2_N"/>
</dbReference>
<evidence type="ECO:0000256" key="3">
    <source>
        <dbReference type="ARBA" id="ARBA00022840"/>
    </source>
</evidence>
<dbReference type="Gene3D" id="3.40.50.300">
    <property type="entry name" value="P-loop containing nucleotide triphosphate hydrolases"/>
    <property type="match status" value="1"/>
</dbReference>
<comment type="caution">
    <text evidence="7">The sequence shown here is derived from an EMBL/GenBank/DDBJ whole genome shotgun (WGS) entry which is preliminary data.</text>
</comment>
<dbReference type="RefSeq" id="XP_038749253.1">
    <property type="nucleotide sequence ID" value="XM_038885322.1"/>
</dbReference>
<evidence type="ECO:0000259" key="6">
    <source>
        <dbReference type="PROSITE" id="PS51194"/>
    </source>
</evidence>
<evidence type="ECO:0000313" key="8">
    <source>
        <dbReference type="Proteomes" id="UP000781932"/>
    </source>
</evidence>
<dbReference type="InterPro" id="IPR014001">
    <property type="entry name" value="Helicase_ATP-bd"/>
</dbReference>
<feature type="compositionally biased region" description="Polar residues" evidence="4">
    <location>
        <begin position="48"/>
        <end position="60"/>
    </location>
</feature>
<dbReference type="AlphaFoldDB" id="A0A9P6IAE0"/>
<dbReference type="SMART" id="SM00487">
    <property type="entry name" value="DEXDc"/>
    <property type="match status" value="1"/>
</dbReference>
<organism evidence="7 8">
    <name type="scientific">Colletotrichum karsti</name>
    <dbReference type="NCBI Taxonomy" id="1095194"/>
    <lineage>
        <taxon>Eukaryota</taxon>
        <taxon>Fungi</taxon>
        <taxon>Dikarya</taxon>
        <taxon>Ascomycota</taxon>
        <taxon>Pezizomycotina</taxon>
        <taxon>Sordariomycetes</taxon>
        <taxon>Hypocreomycetidae</taxon>
        <taxon>Glomerellales</taxon>
        <taxon>Glomerellaceae</taxon>
        <taxon>Colletotrichum</taxon>
        <taxon>Colletotrichum boninense species complex</taxon>
    </lineage>
</organism>
<keyword evidence="8" id="KW-1185">Reference proteome</keyword>
<reference evidence="7" key="1">
    <citation type="submission" date="2020-03" db="EMBL/GenBank/DDBJ databases">
        <authorList>
            <person name="He L."/>
        </authorList>
    </citation>
    <scope>NUCLEOTIDE SEQUENCE</scope>
    <source>
        <strain evidence="7">CkLH20</strain>
    </source>
</reference>
<feature type="region of interest" description="Disordered" evidence="4">
    <location>
        <begin position="446"/>
        <end position="479"/>
    </location>
</feature>
<evidence type="ECO:0008006" key="9">
    <source>
        <dbReference type="Google" id="ProtNLM"/>
    </source>
</evidence>
<feature type="domain" description="Helicase ATP-binding" evidence="5">
    <location>
        <begin position="502"/>
        <end position="676"/>
    </location>
</feature>
<feature type="compositionally biased region" description="Polar residues" evidence="4">
    <location>
        <begin position="91"/>
        <end position="108"/>
    </location>
</feature>
<dbReference type="SMART" id="SM00490">
    <property type="entry name" value="HELICc"/>
    <property type="match status" value="1"/>
</dbReference>
<accession>A0A9P6IAE0</accession>
<dbReference type="GO" id="GO:0005524">
    <property type="term" value="F:ATP binding"/>
    <property type="evidence" value="ECO:0007669"/>
    <property type="project" value="InterPro"/>
</dbReference>
<feature type="region of interest" description="Disordered" evidence="4">
    <location>
        <begin position="221"/>
        <end position="296"/>
    </location>
</feature>
<sequence>MVIVDLDSSPPAPRRSEWPSKRSISPVRGAHHSSDADELADETIPCSPFQTQATQIISRATQPTQPLQPKPLPDISSSPSARSVIEVPASSPFQSKPQPKQSTVSSYFNRLAPAGTRFQPPAAAKSAKRPREEPVVIDDSSDEEDTRKVDMNRTAFSTHVRSFQYDSTSVDDLQKKIDEVAKAMGNTMPVHCYKEALENCHYDVSDAIEYLLEGKHLKSKHNSFVSSTKPNVSGSSERSQPTKPKLLGRHTPSLPTPSRSITPSPPKPKRRRLIQGRRPGRSPVSSQQTPQLAQEDNDGLDELADDRVEEPIIIPSDGNDDDFDNEDEVNEAVKDSLHDKALQVINTSTIEDLSAMTNIKQDELKIIESKRPFDSIGEVQAVSLLKKSGARGRKSPKVAVGETLVDTIMEFTQSVNAIDDVVAECEKKANGVKQEINMWDIDFRGQKRSTQGSSTSGDLPLTPSSFRGGQKYSDPPIPRQPKFMEGHCTMRPFQLFGLNWMSLLYNSGYGCILADEMGLGKTCQVISLICHLVENYEKTGAGERPWPNLVVVPPSTFSNWMAEFERFAPDLSVLPYQGSQAHRREMAVEMLDNQEDYHVVLTTYTQVGSEEDLEAMRELRPATAIFDEGHKMKNPKTKIYKDLIKIKARWRMLLTGTPVQNNLMEMLSLLNFIDPAQFSGRMEQLAYMFSQKVTIRDVNNGAFLYGERVSRARTILEPFILQRRKQQVLSDMPAKICNVAYCDLAASQKDLYEDYERLFKSGPAKKTTSGRQSDQNNSWMQLRKAAIHPQLFRRYFTDKKVEKMANILMQEVPQSELQQPRIDHLIGELKNCSDFELHLWCRDYACIRELDVPEGSWMESGKVSKMLELIHQYQENGDRVLVFSKFAKVIEILREVLASDGVRHCVLYGQTEVSERQSLIDEFNTDTDITAFLLTTGAGGTGINLTSANKIIIFDQSDNPQDDIQAENRAHRLGQTRDVEVIRLLTSNTIEELIYKACQKKIELAEKVTGAAEEVNGKATEENLEKEVRKMMTEQLTPS</sequence>
<feature type="compositionally biased region" description="Polar residues" evidence="4">
    <location>
        <begin position="222"/>
        <end position="242"/>
    </location>
</feature>
<dbReference type="PROSITE" id="PS51192">
    <property type="entry name" value="HELICASE_ATP_BIND_1"/>
    <property type="match status" value="1"/>
</dbReference>
<dbReference type="OrthoDB" id="5857104at2759"/>
<keyword evidence="1" id="KW-0547">Nucleotide-binding</keyword>
<feature type="compositionally biased region" description="Polar residues" evidence="4">
    <location>
        <begin position="283"/>
        <end position="294"/>
    </location>
</feature>
<dbReference type="GO" id="GO:0016787">
    <property type="term" value="F:hydrolase activity"/>
    <property type="evidence" value="ECO:0007669"/>
    <property type="project" value="UniProtKB-KW"/>
</dbReference>
<feature type="region of interest" description="Disordered" evidence="4">
    <location>
        <begin position="1"/>
        <end position="152"/>
    </location>
</feature>
<dbReference type="PROSITE" id="PS51194">
    <property type="entry name" value="HELICASE_CTER"/>
    <property type="match status" value="1"/>
</dbReference>
<evidence type="ECO:0000259" key="5">
    <source>
        <dbReference type="PROSITE" id="PS51192"/>
    </source>
</evidence>
<feature type="compositionally biased region" description="Acidic residues" evidence="4">
    <location>
        <begin position="135"/>
        <end position="144"/>
    </location>
</feature>
<feature type="compositionally biased region" description="Polar residues" evidence="4">
    <location>
        <begin position="448"/>
        <end position="467"/>
    </location>
</feature>
<keyword evidence="3" id="KW-0067">ATP-binding</keyword>
<feature type="compositionally biased region" description="Basic residues" evidence="4">
    <location>
        <begin position="267"/>
        <end position="280"/>
    </location>
</feature>
<gene>
    <name evidence="7" type="ORF">CkaCkLH20_02603</name>
</gene>
<dbReference type="Pfam" id="PF00271">
    <property type="entry name" value="Helicase_C"/>
    <property type="match status" value="1"/>
</dbReference>
<dbReference type="PANTHER" id="PTHR10799">
    <property type="entry name" value="SNF2/RAD54 HELICASE FAMILY"/>
    <property type="match status" value="1"/>
</dbReference>
<dbReference type="Gene3D" id="3.40.50.10810">
    <property type="entry name" value="Tandem AAA-ATPase domain"/>
    <property type="match status" value="1"/>
</dbReference>
<protein>
    <recommendedName>
        <fullName evidence="9">ATP-dependent helicase fft2</fullName>
    </recommendedName>
</protein>